<dbReference type="Pfam" id="PF07794">
    <property type="entry name" value="DUF1633"/>
    <property type="match status" value="1"/>
</dbReference>
<evidence type="ECO:0000256" key="1">
    <source>
        <dbReference type="SAM" id="Coils"/>
    </source>
</evidence>
<dbReference type="Proteomes" id="UP000712600">
    <property type="component" value="Unassembled WGS sequence"/>
</dbReference>
<gene>
    <name evidence="3" type="ORF">F2Q69_00046214</name>
</gene>
<evidence type="ECO:0000313" key="3">
    <source>
        <dbReference type="EMBL" id="KAF3522845.1"/>
    </source>
</evidence>
<reference evidence="3" key="1">
    <citation type="submission" date="2019-12" db="EMBL/GenBank/DDBJ databases">
        <title>Genome sequencing and annotation of Brassica cretica.</title>
        <authorList>
            <person name="Studholme D.J."/>
            <person name="Sarris P."/>
        </authorList>
    </citation>
    <scope>NUCLEOTIDE SEQUENCE</scope>
    <source>
        <strain evidence="3">PFS-109/04</strain>
        <tissue evidence="3">Leaf</tissue>
    </source>
</reference>
<proteinExistence type="predicted"/>
<evidence type="ECO:0000256" key="2">
    <source>
        <dbReference type="SAM" id="MobiDB-lite"/>
    </source>
</evidence>
<dbReference type="PANTHER" id="PTHR31099">
    <property type="entry name" value="OS06G0165300 PROTEIN"/>
    <property type="match status" value="1"/>
</dbReference>
<feature type="region of interest" description="Disordered" evidence="2">
    <location>
        <begin position="227"/>
        <end position="302"/>
    </location>
</feature>
<name>A0A8S9PLG4_BRACR</name>
<sequence length="558" mass="61961">MSSSFNFPRPTTTADDLEDLYKTYGVDRAVALDLADATETPETVREGYCGAYLSFFHSCGLIFLVPELILEILAELGLSLTQILPNFLRYLVAFLVRAREEGLSFGLSEFRQLVLVKRNQQNPGTFLVSPRPGHHVIEDIPYRDEKWREQFFVFKVDRASMGEFDFSRLPQSWAENIAPSGSSSMSDGIRGLIGILHGGRSNWSSFDQTRIRTVFAMLEGINRAPLVGGSDDEAEHSQEVSGKSPLISIHDSDDENALGERRSPVSLIPGSEDETVAATRKRRRSSKGALPGPSHPSFVPEGDGSLFAAQGDLISLAGRMRSAGCLLPSLASSAEKEAYAKVAVASSKVCFPPSFNDYVVVMMEDHVVASPNDKEIESIGSEIKRLSKELEVTKREGKKDAEKIEALTEDWRRVHQENEALTTQVVAQKAKITALEVERDRDIHRDSRIARRDIEQRYREILESLKDWWMSKKKEVSAEIRLQEVTTNINLLNELKDGGLAINAELARLKEMERDCEDPVALAAMPDWSISELDLPRIFENSGAQIGGSSVPDDTASS</sequence>
<protein>
    <submittedName>
        <fullName evidence="3">Uncharacterized protein</fullName>
    </submittedName>
</protein>
<feature type="coiled-coil region" evidence="1">
    <location>
        <begin position="376"/>
        <end position="438"/>
    </location>
</feature>
<organism evidence="3 4">
    <name type="scientific">Brassica cretica</name>
    <name type="common">Mustard</name>
    <dbReference type="NCBI Taxonomy" id="69181"/>
    <lineage>
        <taxon>Eukaryota</taxon>
        <taxon>Viridiplantae</taxon>
        <taxon>Streptophyta</taxon>
        <taxon>Embryophyta</taxon>
        <taxon>Tracheophyta</taxon>
        <taxon>Spermatophyta</taxon>
        <taxon>Magnoliopsida</taxon>
        <taxon>eudicotyledons</taxon>
        <taxon>Gunneridae</taxon>
        <taxon>Pentapetalae</taxon>
        <taxon>rosids</taxon>
        <taxon>malvids</taxon>
        <taxon>Brassicales</taxon>
        <taxon>Brassicaceae</taxon>
        <taxon>Brassiceae</taxon>
        <taxon>Brassica</taxon>
    </lineage>
</organism>
<evidence type="ECO:0000313" key="4">
    <source>
        <dbReference type="Proteomes" id="UP000712600"/>
    </source>
</evidence>
<keyword evidence="1" id="KW-0175">Coiled coil</keyword>
<comment type="caution">
    <text evidence="3">The sequence shown here is derived from an EMBL/GenBank/DDBJ whole genome shotgun (WGS) entry which is preliminary data.</text>
</comment>
<dbReference type="EMBL" id="QGKX02001347">
    <property type="protein sequence ID" value="KAF3522845.1"/>
    <property type="molecule type" value="Genomic_DNA"/>
</dbReference>
<dbReference type="AlphaFoldDB" id="A0A8S9PLG4"/>
<accession>A0A8S9PLG4</accession>
<dbReference type="PANTHER" id="PTHR31099:SF37">
    <property type="entry name" value="MYOSIN HEAVY CHAIN-LIKE PROTEIN"/>
    <property type="match status" value="1"/>
</dbReference>
<dbReference type="InterPro" id="IPR012436">
    <property type="entry name" value="DUF1633"/>
</dbReference>